<organism evidence="2 3">
    <name type="scientific">Streptomyces gilvifuscus</name>
    <dbReference type="NCBI Taxonomy" id="1550617"/>
    <lineage>
        <taxon>Bacteria</taxon>
        <taxon>Bacillati</taxon>
        <taxon>Actinomycetota</taxon>
        <taxon>Actinomycetes</taxon>
        <taxon>Kitasatosporales</taxon>
        <taxon>Streptomycetaceae</taxon>
        <taxon>Streptomyces</taxon>
    </lineage>
</organism>
<feature type="region of interest" description="Disordered" evidence="1">
    <location>
        <begin position="1"/>
        <end position="52"/>
    </location>
</feature>
<feature type="compositionally biased region" description="Basic and acidic residues" evidence="1">
    <location>
        <begin position="14"/>
        <end position="36"/>
    </location>
</feature>
<dbReference type="RefSeq" id="WP_272178202.1">
    <property type="nucleotide sequence ID" value="NZ_JAQOSK010000019.1"/>
</dbReference>
<evidence type="ECO:0000256" key="1">
    <source>
        <dbReference type="SAM" id="MobiDB-lite"/>
    </source>
</evidence>
<comment type="caution">
    <text evidence="2">The sequence shown here is derived from an EMBL/GenBank/DDBJ whole genome shotgun (WGS) entry which is preliminary data.</text>
</comment>
<reference evidence="2 3" key="1">
    <citation type="journal article" date="2015" name="Int. J. Syst. Evol. Microbiol.">
        <title>Streptomyces gilvifuscus sp. nov., an actinomycete that produces antibacterial compounds isolated from soil.</title>
        <authorList>
            <person name="Nguyen T.M."/>
            <person name="Kim J."/>
        </authorList>
    </citation>
    <scope>NUCLEOTIDE SEQUENCE [LARGE SCALE GENOMIC DNA]</scope>
    <source>
        <strain evidence="2 3">T113</strain>
    </source>
</reference>
<evidence type="ECO:0000313" key="2">
    <source>
        <dbReference type="EMBL" id="MDC2959939.1"/>
    </source>
</evidence>
<accession>A0ABT5G566</accession>
<sequence length="52" mass="5548">MSGESGAGLGRDSIGLREELMRRHPGRRADTSRAHLAEPAPTDPAQNGATHR</sequence>
<keyword evidence="3" id="KW-1185">Reference proteome</keyword>
<dbReference type="Proteomes" id="UP001221328">
    <property type="component" value="Unassembled WGS sequence"/>
</dbReference>
<gene>
    <name evidence="2" type="ORF">PO587_36490</name>
</gene>
<protein>
    <submittedName>
        <fullName evidence="2">Uncharacterized protein</fullName>
    </submittedName>
</protein>
<evidence type="ECO:0000313" key="3">
    <source>
        <dbReference type="Proteomes" id="UP001221328"/>
    </source>
</evidence>
<dbReference type="EMBL" id="JAQOSK010000019">
    <property type="protein sequence ID" value="MDC2959939.1"/>
    <property type="molecule type" value="Genomic_DNA"/>
</dbReference>
<name>A0ABT5G566_9ACTN</name>
<proteinExistence type="predicted"/>